<accession>A0A1L9THD9</accession>
<dbReference type="GeneID" id="63769311"/>
<keyword evidence="1" id="KW-0812">Transmembrane</keyword>
<evidence type="ECO:0000313" key="3">
    <source>
        <dbReference type="Proteomes" id="UP000184356"/>
    </source>
</evidence>
<dbReference type="EMBL" id="KV878586">
    <property type="protein sequence ID" value="OJJ58791.1"/>
    <property type="molecule type" value="Genomic_DNA"/>
</dbReference>
<organism evidence="2 3">
    <name type="scientific">Aspergillus sydowii CBS 593.65</name>
    <dbReference type="NCBI Taxonomy" id="1036612"/>
    <lineage>
        <taxon>Eukaryota</taxon>
        <taxon>Fungi</taxon>
        <taxon>Dikarya</taxon>
        <taxon>Ascomycota</taxon>
        <taxon>Pezizomycotina</taxon>
        <taxon>Eurotiomycetes</taxon>
        <taxon>Eurotiomycetidae</taxon>
        <taxon>Eurotiales</taxon>
        <taxon>Aspergillaceae</taxon>
        <taxon>Aspergillus</taxon>
        <taxon>Aspergillus subgen. Nidulantes</taxon>
    </lineage>
</organism>
<proteinExistence type="predicted"/>
<name>A0A1L9THD9_9EURO</name>
<evidence type="ECO:0000313" key="2">
    <source>
        <dbReference type="EMBL" id="OJJ58791.1"/>
    </source>
</evidence>
<sequence>MMMRIFFTRDCRVFQLNLKLGVAKFKDTMVNTRCFSLIIGLLIEGLPLCVLNIVVSTSNVGSVFRKLTNGQRICLTRQSIVLVL</sequence>
<dbReference type="Proteomes" id="UP000184356">
    <property type="component" value="Unassembled WGS sequence"/>
</dbReference>
<protein>
    <submittedName>
        <fullName evidence="2">Uncharacterized protein</fullName>
    </submittedName>
</protein>
<evidence type="ECO:0000256" key="1">
    <source>
        <dbReference type="SAM" id="Phobius"/>
    </source>
</evidence>
<dbReference type="AlphaFoldDB" id="A0A1L9THD9"/>
<keyword evidence="1" id="KW-1133">Transmembrane helix</keyword>
<keyword evidence="3" id="KW-1185">Reference proteome</keyword>
<keyword evidence="1" id="KW-0472">Membrane</keyword>
<dbReference type="RefSeq" id="XP_040702597.1">
    <property type="nucleotide sequence ID" value="XM_040853238.1"/>
</dbReference>
<dbReference type="VEuPathDB" id="FungiDB:ASPSYDRAFT_973861"/>
<reference evidence="3" key="1">
    <citation type="journal article" date="2017" name="Genome Biol.">
        <title>Comparative genomics reveals high biological diversity and specific adaptations in the industrially and medically important fungal genus Aspergillus.</title>
        <authorList>
            <person name="de Vries R.P."/>
            <person name="Riley R."/>
            <person name="Wiebenga A."/>
            <person name="Aguilar-Osorio G."/>
            <person name="Amillis S."/>
            <person name="Uchima C.A."/>
            <person name="Anderluh G."/>
            <person name="Asadollahi M."/>
            <person name="Askin M."/>
            <person name="Barry K."/>
            <person name="Battaglia E."/>
            <person name="Bayram O."/>
            <person name="Benocci T."/>
            <person name="Braus-Stromeyer S.A."/>
            <person name="Caldana C."/>
            <person name="Canovas D."/>
            <person name="Cerqueira G.C."/>
            <person name="Chen F."/>
            <person name="Chen W."/>
            <person name="Choi C."/>
            <person name="Clum A."/>
            <person name="Dos Santos R.A."/>
            <person name="Damasio A.R."/>
            <person name="Diallinas G."/>
            <person name="Emri T."/>
            <person name="Fekete E."/>
            <person name="Flipphi M."/>
            <person name="Freyberg S."/>
            <person name="Gallo A."/>
            <person name="Gournas C."/>
            <person name="Habgood R."/>
            <person name="Hainaut M."/>
            <person name="Harispe M.L."/>
            <person name="Henrissat B."/>
            <person name="Hilden K.S."/>
            <person name="Hope R."/>
            <person name="Hossain A."/>
            <person name="Karabika E."/>
            <person name="Karaffa L."/>
            <person name="Karanyi Z."/>
            <person name="Krasevec N."/>
            <person name="Kuo A."/>
            <person name="Kusch H."/>
            <person name="LaButti K."/>
            <person name="Lagendijk E.L."/>
            <person name="Lapidus A."/>
            <person name="Levasseur A."/>
            <person name="Lindquist E."/>
            <person name="Lipzen A."/>
            <person name="Logrieco A.F."/>
            <person name="MacCabe A."/>
            <person name="Maekelae M.R."/>
            <person name="Malavazi I."/>
            <person name="Melin P."/>
            <person name="Meyer V."/>
            <person name="Mielnichuk N."/>
            <person name="Miskei M."/>
            <person name="Molnar A.P."/>
            <person name="Mule G."/>
            <person name="Ngan C.Y."/>
            <person name="Orejas M."/>
            <person name="Orosz E."/>
            <person name="Ouedraogo J.P."/>
            <person name="Overkamp K.M."/>
            <person name="Park H.-S."/>
            <person name="Perrone G."/>
            <person name="Piumi F."/>
            <person name="Punt P.J."/>
            <person name="Ram A.F."/>
            <person name="Ramon A."/>
            <person name="Rauscher S."/>
            <person name="Record E."/>
            <person name="Riano-Pachon D.M."/>
            <person name="Robert V."/>
            <person name="Roehrig J."/>
            <person name="Ruller R."/>
            <person name="Salamov A."/>
            <person name="Salih N.S."/>
            <person name="Samson R.A."/>
            <person name="Sandor E."/>
            <person name="Sanguinetti M."/>
            <person name="Schuetze T."/>
            <person name="Sepcic K."/>
            <person name="Shelest E."/>
            <person name="Sherlock G."/>
            <person name="Sophianopoulou V."/>
            <person name="Squina F.M."/>
            <person name="Sun H."/>
            <person name="Susca A."/>
            <person name="Todd R.B."/>
            <person name="Tsang A."/>
            <person name="Unkles S.E."/>
            <person name="van de Wiele N."/>
            <person name="van Rossen-Uffink D."/>
            <person name="Oliveira J.V."/>
            <person name="Vesth T.C."/>
            <person name="Visser J."/>
            <person name="Yu J.-H."/>
            <person name="Zhou M."/>
            <person name="Andersen M.R."/>
            <person name="Archer D.B."/>
            <person name="Baker S.E."/>
            <person name="Benoit I."/>
            <person name="Brakhage A.A."/>
            <person name="Braus G.H."/>
            <person name="Fischer R."/>
            <person name="Frisvad J.C."/>
            <person name="Goldman G.H."/>
            <person name="Houbraken J."/>
            <person name="Oakley B."/>
            <person name="Pocsi I."/>
            <person name="Scazzocchio C."/>
            <person name="Seiboth B."/>
            <person name="vanKuyk P.A."/>
            <person name="Wortman J."/>
            <person name="Dyer P.S."/>
            <person name="Grigoriev I.V."/>
        </authorList>
    </citation>
    <scope>NUCLEOTIDE SEQUENCE [LARGE SCALE GENOMIC DNA]</scope>
    <source>
        <strain evidence="3">CBS 593.65</strain>
    </source>
</reference>
<feature type="transmembrane region" description="Helical" evidence="1">
    <location>
        <begin position="34"/>
        <end position="55"/>
    </location>
</feature>
<gene>
    <name evidence="2" type="ORF">ASPSYDRAFT_973861</name>
</gene>